<organism evidence="1 2">
    <name type="scientific">Romanomermis culicivorax</name>
    <name type="common">Nematode worm</name>
    <dbReference type="NCBI Taxonomy" id="13658"/>
    <lineage>
        <taxon>Eukaryota</taxon>
        <taxon>Metazoa</taxon>
        <taxon>Ecdysozoa</taxon>
        <taxon>Nematoda</taxon>
        <taxon>Enoplea</taxon>
        <taxon>Dorylaimia</taxon>
        <taxon>Mermithida</taxon>
        <taxon>Mermithoidea</taxon>
        <taxon>Mermithidae</taxon>
        <taxon>Romanomermis</taxon>
    </lineage>
</organism>
<reference evidence="2" key="1">
    <citation type="submission" date="2022-11" db="UniProtKB">
        <authorList>
            <consortium name="WormBaseParasite"/>
        </authorList>
    </citation>
    <scope>IDENTIFICATION</scope>
</reference>
<evidence type="ECO:0000313" key="1">
    <source>
        <dbReference type="Proteomes" id="UP000887565"/>
    </source>
</evidence>
<keyword evidence="1" id="KW-1185">Reference proteome</keyword>
<name>A0A915IVK2_ROMCU</name>
<dbReference type="AlphaFoldDB" id="A0A915IVK2"/>
<evidence type="ECO:0000313" key="2">
    <source>
        <dbReference type="WBParaSite" id="nRc.2.0.1.t17852-RA"/>
    </source>
</evidence>
<sequence length="98" mass="10948">MPTWCLMCGRSPIKHVAIKIPAARQFDRLNQGKLHLFFELARRFFFLKQKRTRINGCTVFSCDKTRALLGDGSTLELVKEPNGDGCSAVMAATTSVTK</sequence>
<dbReference type="Proteomes" id="UP000887565">
    <property type="component" value="Unplaced"/>
</dbReference>
<dbReference type="WBParaSite" id="nRc.2.0.1.t17852-RA">
    <property type="protein sequence ID" value="nRc.2.0.1.t17852-RA"/>
    <property type="gene ID" value="nRc.2.0.1.g17852"/>
</dbReference>
<proteinExistence type="predicted"/>
<protein>
    <submittedName>
        <fullName evidence="2">Uncharacterized protein</fullName>
    </submittedName>
</protein>
<accession>A0A915IVK2</accession>